<dbReference type="InterPro" id="IPR050256">
    <property type="entry name" value="Glycosyltransferase_2"/>
</dbReference>
<dbReference type="InterPro" id="IPR001173">
    <property type="entry name" value="Glyco_trans_2-like"/>
</dbReference>
<dbReference type="Gene3D" id="3.90.550.10">
    <property type="entry name" value="Spore Coat Polysaccharide Biosynthesis Protein SpsA, Chain A"/>
    <property type="match status" value="1"/>
</dbReference>
<comment type="caution">
    <text evidence="9">The sequence shown here is derived from an EMBL/GenBank/DDBJ whole genome shotgun (WGS) entry which is preliminary data.</text>
</comment>
<evidence type="ECO:0000259" key="8">
    <source>
        <dbReference type="Pfam" id="PF00535"/>
    </source>
</evidence>
<evidence type="ECO:0000256" key="6">
    <source>
        <dbReference type="ARBA" id="ARBA00022989"/>
    </source>
</evidence>
<keyword evidence="2" id="KW-0328">Glycosyltransferase</keyword>
<reference evidence="9 10" key="1">
    <citation type="submission" date="2019-08" db="EMBL/GenBank/DDBJ databases">
        <title>Bioinformatics analysis of the strain L3 and L5.</title>
        <authorList>
            <person name="Li X."/>
        </authorList>
    </citation>
    <scope>NUCLEOTIDE SEQUENCE [LARGE SCALE GENOMIC DNA]</scope>
    <source>
        <strain evidence="9 10">L3</strain>
    </source>
</reference>
<keyword evidence="6" id="KW-1133">Transmembrane helix</keyword>
<dbReference type="RefSeq" id="WP_149437925.1">
    <property type="nucleotide sequence ID" value="NZ_VTPX01000023.1"/>
</dbReference>
<name>A0A640W8T9_9GAMM</name>
<dbReference type="GO" id="GO:0099621">
    <property type="term" value="F:undecaprenyl-phosphate 4-deoxy-4-formamido-L-arabinose transferase activity"/>
    <property type="evidence" value="ECO:0007669"/>
    <property type="project" value="TreeGrafter"/>
</dbReference>
<feature type="domain" description="Glycosyltransferase 2-like" evidence="8">
    <location>
        <begin position="8"/>
        <end position="117"/>
    </location>
</feature>
<keyword evidence="7" id="KW-0472">Membrane</keyword>
<keyword evidence="10" id="KW-1185">Reference proteome</keyword>
<evidence type="ECO:0000313" key="9">
    <source>
        <dbReference type="EMBL" id="KAA0015361.1"/>
    </source>
</evidence>
<dbReference type="GO" id="GO:0005886">
    <property type="term" value="C:plasma membrane"/>
    <property type="evidence" value="ECO:0007669"/>
    <property type="project" value="TreeGrafter"/>
</dbReference>
<dbReference type="Pfam" id="PF00535">
    <property type="entry name" value="Glycos_transf_2"/>
    <property type="match status" value="1"/>
</dbReference>
<organism evidence="9 10">
    <name type="scientific">Salinicola corii</name>
    <dbReference type="NCBI Taxonomy" id="2606937"/>
    <lineage>
        <taxon>Bacteria</taxon>
        <taxon>Pseudomonadati</taxon>
        <taxon>Pseudomonadota</taxon>
        <taxon>Gammaproteobacteria</taxon>
        <taxon>Oceanospirillales</taxon>
        <taxon>Halomonadaceae</taxon>
        <taxon>Salinicola</taxon>
    </lineage>
</organism>
<evidence type="ECO:0000256" key="7">
    <source>
        <dbReference type="ARBA" id="ARBA00023136"/>
    </source>
</evidence>
<sequence>MLELPKLSLVITVHDAFHRVEHVVAEASSALRHAAGLEFVVIDDASGESGHGRLAQLAAADSRVKLYRQPTATGADAASWRAGNLARGEWIATLAADGRDDPHDIPDMLCEAEHRGLTLVEGIPLDPRCRWKKALFRTFRGVGIELAGGECCGLRLVKRDALVALPSVDKLLRFLPLLIRRRGGQTGSYRVNLRAPSAHASPWRLSARSIGNARDWLGMWWLSRRWHSSHTPAKRRVRVYAR</sequence>
<dbReference type="PANTHER" id="PTHR48090:SF3">
    <property type="entry name" value="UNDECAPRENYL-PHOSPHATE 4-DEOXY-4-FORMAMIDO-L-ARABINOSE TRANSFERASE"/>
    <property type="match status" value="1"/>
</dbReference>
<protein>
    <submittedName>
        <fullName evidence="9">Glycosyltransferase</fullName>
    </submittedName>
</protein>
<proteinExistence type="predicted"/>
<dbReference type="PANTHER" id="PTHR48090">
    <property type="entry name" value="UNDECAPRENYL-PHOSPHATE 4-DEOXY-4-FORMAMIDO-L-ARABINOSE TRANSFERASE-RELATED"/>
    <property type="match status" value="1"/>
</dbReference>
<keyword evidence="4" id="KW-0812">Transmembrane</keyword>
<dbReference type="AlphaFoldDB" id="A0A640W8T9"/>
<keyword evidence="5" id="KW-0448">Lipopolysaccharide biosynthesis</keyword>
<evidence type="ECO:0000256" key="2">
    <source>
        <dbReference type="ARBA" id="ARBA00022676"/>
    </source>
</evidence>
<dbReference type="GO" id="GO:0009103">
    <property type="term" value="P:lipopolysaccharide biosynthetic process"/>
    <property type="evidence" value="ECO:0007669"/>
    <property type="project" value="UniProtKB-KW"/>
</dbReference>
<evidence type="ECO:0000256" key="3">
    <source>
        <dbReference type="ARBA" id="ARBA00022679"/>
    </source>
</evidence>
<dbReference type="EMBL" id="VTPX01000023">
    <property type="protein sequence ID" value="KAA0015361.1"/>
    <property type="molecule type" value="Genomic_DNA"/>
</dbReference>
<dbReference type="SUPFAM" id="SSF53448">
    <property type="entry name" value="Nucleotide-diphospho-sugar transferases"/>
    <property type="match status" value="1"/>
</dbReference>
<evidence type="ECO:0000256" key="1">
    <source>
        <dbReference type="ARBA" id="ARBA00022475"/>
    </source>
</evidence>
<gene>
    <name evidence="9" type="ORF">F0A16_20965</name>
</gene>
<accession>A0A640W8T9</accession>
<keyword evidence="3 9" id="KW-0808">Transferase</keyword>
<dbReference type="Proteomes" id="UP000466024">
    <property type="component" value="Unassembled WGS sequence"/>
</dbReference>
<evidence type="ECO:0000256" key="5">
    <source>
        <dbReference type="ARBA" id="ARBA00022985"/>
    </source>
</evidence>
<evidence type="ECO:0000256" key="4">
    <source>
        <dbReference type="ARBA" id="ARBA00022692"/>
    </source>
</evidence>
<keyword evidence="1" id="KW-1003">Cell membrane</keyword>
<evidence type="ECO:0000313" key="10">
    <source>
        <dbReference type="Proteomes" id="UP000466024"/>
    </source>
</evidence>
<dbReference type="InterPro" id="IPR029044">
    <property type="entry name" value="Nucleotide-diphossugar_trans"/>
</dbReference>